<dbReference type="GO" id="GO:0009675">
    <property type="term" value="F:high-affinity sulfate:proton symporter activity"/>
    <property type="evidence" value="ECO:0007669"/>
    <property type="project" value="TreeGrafter"/>
</dbReference>
<reference evidence="11 12" key="1">
    <citation type="submission" date="2018-07" db="EMBL/GenBank/DDBJ databases">
        <title>Desertimonas flava gen. nov. sp. nov.</title>
        <authorList>
            <person name="Liu S."/>
        </authorList>
    </citation>
    <scope>NUCLEOTIDE SEQUENCE [LARGE SCALE GENOMIC DNA]</scope>
    <source>
        <strain evidence="11 12">16Sb5-5</strain>
    </source>
</reference>
<dbReference type="InterPro" id="IPR059112">
    <property type="entry name" value="CysZ/EI24"/>
</dbReference>
<dbReference type="GO" id="GO:0005886">
    <property type="term" value="C:plasma membrane"/>
    <property type="evidence" value="ECO:0007669"/>
    <property type="project" value="TreeGrafter"/>
</dbReference>
<feature type="transmembrane region" description="Helical" evidence="10">
    <location>
        <begin position="30"/>
        <end position="56"/>
    </location>
</feature>
<feature type="transmembrane region" description="Helical" evidence="10">
    <location>
        <begin position="76"/>
        <end position="103"/>
    </location>
</feature>
<dbReference type="PANTHER" id="PTHR37468">
    <property type="entry name" value="SULFATE TRANSPORTER CYSZ"/>
    <property type="match status" value="1"/>
</dbReference>
<evidence type="ECO:0000256" key="6">
    <source>
        <dbReference type="ARBA" id="ARBA00022692"/>
    </source>
</evidence>
<feature type="transmembrane region" description="Helical" evidence="10">
    <location>
        <begin position="141"/>
        <end position="161"/>
    </location>
</feature>
<gene>
    <name evidence="11" type="ORF">DT076_04975</name>
</gene>
<organism evidence="11 12">
    <name type="scientific">Desertihabitans brevis</name>
    <dbReference type="NCBI Taxonomy" id="2268447"/>
    <lineage>
        <taxon>Bacteria</taxon>
        <taxon>Bacillati</taxon>
        <taxon>Actinomycetota</taxon>
        <taxon>Actinomycetes</taxon>
        <taxon>Propionibacteriales</taxon>
        <taxon>Propionibacteriaceae</taxon>
        <taxon>Desertihabitans</taxon>
    </lineage>
</organism>
<dbReference type="PANTHER" id="PTHR37468:SF1">
    <property type="entry name" value="SULFATE TRANSPORTER CYSZ"/>
    <property type="match status" value="1"/>
</dbReference>
<feature type="transmembrane region" description="Helical" evidence="10">
    <location>
        <begin position="212"/>
        <end position="236"/>
    </location>
</feature>
<dbReference type="Proteomes" id="UP000252770">
    <property type="component" value="Unassembled WGS sequence"/>
</dbReference>
<evidence type="ECO:0000256" key="9">
    <source>
        <dbReference type="ARBA" id="ARBA00023136"/>
    </source>
</evidence>
<keyword evidence="4" id="KW-0997">Cell inner membrane</keyword>
<keyword evidence="6 10" id="KW-0812">Transmembrane</keyword>
<keyword evidence="12" id="KW-1185">Reference proteome</keyword>
<evidence type="ECO:0000256" key="5">
    <source>
        <dbReference type="ARBA" id="ARBA00022605"/>
    </source>
</evidence>
<sequence>MRVANPISNALAGAALLPRGLRLMTRRPRLLGLGLIPPLVVSLVFGAVFVLLAVNAMDLAAALTPFAADWGWVEAFRVLVAIALLVAAGALMVIAFSAVTLAVGSPLYDRIGEEAEDVLGDVPTAVEEPLLRSVPRTIRQVLTLVAISALAALPLFLLGLLPVVGTVVGGLLSAVFGGWMITTEMVGGGFERRGRFRLRDRWAAMRRQPARTLGFGVPLFLLLALPLVAIAVFPVASAAGTLLARELLAPEPGRPEPKPSAPAT</sequence>
<protein>
    <recommendedName>
        <fullName evidence="13">EI24 domain-containing protein</fullName>
    </recommendedName>
</protein>
<keyword evidence="8" id="KW-0764">Sulfate transport</keyword>
<evidence type="ECO:0000256" key="7">
    <source>
        <dbReference type="ARBA" id="ARBA00022989"/>
    </source>
</evidence>
<evidence type="ECO:0000256" key="4">
    <source>
        <dbReference type="ARBA" id="ARBA00022519"/>
    </source>
</evidence>
<evidence type="ECO:0000256" key="3">
    <source>
        <dbReference type="ARBA" id="ARBA00022475"/>
    </source>
</evidence>
<accession>A0A367YXX2</accession>
<evidence type="ECO:0000256" key="10">
    <source>
        <dbReference type="SAM" id="Phobius"/>
    </source>
</evidence>
<proteinExistence type="predicted"/>
<dbReference type="Pfam" id="PF07264">
    <property type="entry name" value="EI24"/>
    <property type="match status" value="1"/>
</dbReference>
<evidence type="ECO:0000313" key="12">
    <source>
        <dbReference type="Proteomes" id="UP000252770"/>
    </source>
</evidence>
<evidence type="ECO:0000256" key="8">
    <source>
        <dbReference type="ARBA" id="ARBA00023032"/>
    </source>
</evidence>
<feature type="transmembrane region" description="Helical" evidence="10">
    <location>
        <begin position="167"/>
        <end position="191"/>
    </location>
</feature>
<dbReference type="InterPro" id="IPR050480">
    <property type="entry name" value="CysZ-like"/>
</dbReference>
<name>A0A367YXX2_9ACTN</name>
<dbReference type="EMBL" id="QOUI01000002">
    <property type="protein sequence ID" value="RCK70755.1"/>
    <property type="molecule type" value="Genomic_DNA"/>
</dbReference>
<evidence type="ECO:0000256" key="1">
    <source>
        <dbReference type="ARBA" id="ARBA00004141"/>
    </source>
</evidence>
<dbReference type="AlphaFoldDB" id="A0A367YXX2"/>
<dbReference type="GO" id="GO:0000103">
    <property type="term" value="P:sulfate assimilation"/>
    <property type="evidence" value="ECO:0007669"/>
    <property type="project" value="TreeGrafter"/>
</dbReference>
<evidence type="ECO:0000256" key="2">
    <source>
        <dbReference type="ARBA" id="ARBA00022448"/>
    </source>
</evidence>
<comment type="subcellular location">
    <subcellularLocation>
        <location evidence="1">Membrane</location>
        <topology evidence="1">Multi-pass membrane protein</topology>
    </subcellularLocation>
</comment>
<dbReference type="GO" id="GO:0019344">
    <property type="term" value="P:cysteine biosynthetic process"/>
    <property type="evidence" value="ECO:0007669"/>
    <property type="project" value="TreeGrafter"/>
</dbReference>
<keyword evidence="2" id="KW-0813">Transport</keyword>
<keyword evidence="5" id="KW-0028">Amino-acid biosynthesis</keyword>
<comment type="caution">
    <text evidence="11">The sequence shown here is derived from an EMBL/GenBank/DDBJ whole genome shotgun (WGS) entry which is preliminary data.</text>
</comment>
<evidence type="ECO:0008006" key="13">
    <source>
        <dbReference type="Google" id="ProtNLM"/>
    </source>
</evidence>
<keyword evidence="7 10" id="KW-1133">Transmembrane helix</keyword>
<evidence type="ECO:0000313" key="11">
    <source>
        <dbReference type="EMBL" id="RCK70755.1"/>
    </source>
</evidence>
<keyword evidence="9 10" id="KW-0472">Membrane</keyword>
<keyword evidence="3" id="KW-1003">Cell membrane</keyword>